<feature type="region of interest" description="Disordered" evidence="1">
    <location>
        <begin position="1"/>
        <end position="66"/>
    </location>
</feature>
<dbReference type="EMBL" id="RYZI01000037">
    <property type="protein sequence ID" value="RWA13011.1"/>
    <property type="molecule type" value="Genomic_DNA"/>
</dbReference>
<feature type="compositionally biased region" description="Basic and acidic residues" evidence="1">
    <location>
        <begin position="685"/>
        <end position="694"/>
    </location>
</feature>
<protein>
    <recommendedName>
        <fullName evidence="2">Aminoglycoside phosphotransferase domain-containing protein</fullName>
    </recommendedName>
</protein>
<dbReference type="AlphaFoldDB" id="A0A439DF21"/>
<dbReference type="SUPFAM" id="SSF56112">
    <property type="entry name" value="Protein kinase-like (PK-like)"/>
    <property type="match status" value="1"/>
</dbReference>
<feature type="compositionally biased region" description="Basic and acidic residues" evidence="1">
    <location>
        <begin position="50"/>
        <end position="66"/>
    </location>
</feature>
<dbReference type="InterPro" id="IPR011009">
    <property type="entry name" value="Kinase-like_dom_sf"/>
</dbReference>
<dbReference type="PANTHER" id="PTHR21310:SF48">
    <property type="entry name" value="AMINOGLYCOSIDE PHOSPHOTRANSFERASE DOMAIN-CONTAINING PROTEIN"/>
    <property type="match status" value="1"/>
</dbReference>
<evidence type="ECO:0000259" key="2">
    <source>
        <dbReference type="Pfam" id="PF01636"/>
    </source>
</evidence>
<gene>
    <name evidence="3" type="ORF">EKO27_g2120</name>
</gene>
<name>A0A439DF21_9PEZI</name>
<feature type="region of interest" description="Disordered" evidence="1">
    <location>
        <begin position="511"/>
        <end position="567"/>
    </location>
</feature>
<feature type="region of interest" description="Disordered" evidence="1">
    <location>
        <begin position="465"/>
        <end position="495"/>
    </location>
</feature>
<keyword evidence="4" id="KW-1185">Reference proteome</keyword>
<sequence>MASGRTTRAGMPNLSGMAQRFEESPGGSTNSDDEEEGGTPLTETLAAAPRRIDDTGTRIPRHGDDTEAALRRHRLAPKSLLKANRILDWILGRRDYSVPQGLTDNLESGIWEQKQGVNDDDHFDIGDLQDLCPACTTSYYQAVDSIPFQSTLKLTYNDPMSQKWLIGNKYVLHEAIDDHPEDEYVPLVEAARALKTLAPEVPVPKVRAGWKENGKVITILDTVRGERLYDIWWDLSGEEREHVAKQVAGHIESWRKTDLGRISGLTSGPVYHHDNLLGVTEEGFGPFGSDLDLWQSIEARLEGKRIDEDTAQLLRDYMPPSLPCVFTHGDLSSVNIIVHQGEVVAITGFENAASLPAWAEHVALHFCCCAEDEQWKALLSKHTRGYRAALDWWSLWTAVEDGDLDSDDARLESLKARCRRWRGRAEILDRPSWSAWPSHEGGDLVRRVPGPDRLRYEDLLSDTSWECSTDDEQGHGSEDDGAGAGRKRGLTPYQRMQRRCRTVLASANGSLRHALGESPDKRRHHAPIAARDPSDTDSETDAESTPSRPQSSARPGSSAGLQLKSKGLRPLSLPSFALSERARDQLRSAGASLTSPDTAALQSIREDAPGEKPPNRASQEKRTSLFGDRAKPGSLYAALSAASTEARPRRHARSRSEERVFSGGVPADASRVRPRSMMQPSALAFRHDRGRVGGEDGDNG</sequence>
<accession>A0A439DF21</accession>
<organism evidence="3 4">
    <name type="scientific">Xylaria grammica</name>
    <dbReference type="NCBI Taxonomy" id="363999"/>
    <lineage>
        <taxon>Eukaryota</taxon>
        <taxon>Fungi</taxon>
        <taxon>Dikarya</taxon>
        <taxon>Ascomycota</taxon>
        <taxon>Pezizomycotina</taxon>
        <taxon>Sordariomycetes</taxon>
        <taxon>Xylariomycetidae</taxon>
        <taxon>Xylariales</taxon>
        <taxon>Xylariaceae</taxon>
        <taxon>Xylaria</taxon>
    </lineage>
</organism>
<evidence type="ECO:0000313" key="3">
    <source>
        <dbReference type="EMBL" id="RWA13011.1"/>
    </source>
</evidence>
<comment type="caution">
    <text evidence="3">The sequence shown here is derived from an EMBL/GenBank/DDBJ whole genome shotgun (WGS) entry which is preliminary data.</text>
</comment>
<dbReference type="Pfam" id="PF01636">
    <property type="entry name" value="APH"/>
    <property type="match status" value="1"/>
</dbReference>
<dbReference type="PANTHER" id="PTHR21310">
    <property type="entry name" value="AMINOGLYCOSIDE PHOSPHOTRANSFERASE-RELATED-RELATED"/>
    <property type="match status" value="1"/>
</dbReference>
<feature type="compositionally biased region" description="Polar residues" evidence="1">
    <location>
        <begin position="543"/>
        <end position="555"/>
    </location>
</feature>
<evidence type="ECO:0000313" key="4">
    <source>
        <dbReference type="Proteomes" id="UP000286045"/>
    </source>
</evidence>
<dbReference type="Gene3D" id="3.90.1200.10">
    <property type="match status" value="1"/>
</dbReference>
<dbReference type="InterPro" id="IPR051678">
    <property type="entry name" value="AGP_Transferase"/>
</dbReference>
<feature type="compositionally biased region" description="Basic and acidic residues" evidence="1">
    <location>
        <begin position="604"/>
        <end position="631"/>
    </location>
</feature>
<evidence type="ECO:0000256" key="1">
    <source>
        <dbReference type="SAM" id="MobiDB-lite"/>
    </source>
</evidence>
<reference evidence="3 4" key="1">
    <citation type="submission" date="2018-12" db="EMBL/GenBank/DDBJ databases">
        <title>Draft genome sequence of Xylaria grammica IHI A82.</title>
        <authorList>
            <person name="Buettner E."/>
            <person name="Kellner H."/>
        </authorList>
    </citation>
    <scope>NUCLEOTIDE SEQUENCE [LARGE SCALE GENOMIC DNA]</scope>
    <source>
        <strain evidence="3 4">IHI A82</strain>
    </source>
</reference>
<proteinExistence type="predicted"/>
<dbReference type="Proteomes" id="UP000286045">
    <property type="component" value="Unassembled WGS sequence"/>
</dbReference>
<feature type="domain" description="Aminoglycoside phosphotransferase" evidence="2">
    <location>
        <begin position="179"/>
        <end position="375"/>
    </location>
</feature>
<feature type="region of interest" description="Disordered" evidence="1">
    <location>
        <begin position="587"/>
        <end position="700"/>
    </location>
</feature>
<dbReference type="InterPro" id="IPR002575">
    <property type="entry name" value="Aminoglycoside_PTrfase"/>
</dbReference>
<feature type="compositionally biased region" description="Polar residues" evidence="1">
    <location>
        <begin position="591"/>
        <end position="601"/>
    </location>
</feature>